<dbReference type="EMBL" id="BSXT01018879">
    <property type="protein sequence ID" value="GMG15312.1"/>
    <property type="molecule type" value="Genomic_DNA"/>
</dbReference>
<evidence type="ECO:0000313" key="10">
    <source>
        <dbReference type="Proteomes" id="UP001165121"/>
    </source>
</evidence>
<dbReference type="GO" id="GO:0004577">
    <property type="term" value="F:N-acetylglucosaminyldiphosphodolichol N-acetylglucosaminyltransferase activity"/>
    <property type="evidence" value="ECO:0007669"/>
    <property type="project" value="UniProtKB-EC"/>
</dbReference>
<dbReference type="Proteomes" id="UP001165121">
    <property type="component" value="Unassembled WGS sequence"/>
</dbReference>
<gene>
    <name evidence="9" type="ORF">Pfra01_002939900</name>
</gene>
<comment type="similarity">
    <text evidence="2">Belongs to the glycosyltransferase 28 family.</text>
</comment>
<keyword evidence="5" id="KW-0328">Glycosyltransferase</keyword>
<dbReference type="GO" id="GO:0005783">
    <property type="term" value="C:endoplasmic reticulum"/>
    <property type="evidence" value="ECO:0007669"/>
    <property type="project" value="UniProtKB-SubCell"/>
</dbReference>
<dbReference type="EC" id="2.4.1.141" evidence="3"/>
<evidence type="ECO:0000256" key="7">
    <source>
        <dbReference type="ARBA" id="ARBA00022824"/>
    </source>
</evidence>
<dbReference type="InterPro" id="IPR007235">
    <property type="entry name" value="Glyco_trans_28_C"/>
</dbReference>
<dbReference type="PANTHER" id="PTHR12867">
    <property type="entry name" value="GLYCOSYL TRANSFERASE-RELATED"/>
    <property type="match status" value="1"/>
</dbReference>
<name>A0A9W6YI11_9STRA</name>
<evidence type="ECO:0000313" key="9">
    <source>
        <dbReference type="EMBL" id="GMG15312.1"/>
    </source>
</evidence>
<dbReference type="InterPro" id="IPR011990">
    <property type="entry name" value="TPR-like_helical_dom_sf"/>
</dbReference>
<organism evidence="9 10">
    <name type="scientific">Phytophthora fragariaefolia</name>
    <dbReference type="NCBI Taxonomy" id="1490495"/>
    <lineage>
        <taxon>Eukaryota</taxon>
        <taxon>Sar</taxon>
        <taxon>Stramenopiles</taxon>
        <taxon>Oomycota</taxon>
        <taxon>Peronosporomycetes</taxon>
        <taxon>Peronosporales</taxon>
        <taxon>Peronosporaceae</taxon>
        <taxon>Phytophthora</taxon>
    </lineage>
</organism>
<keyword evidence="6" id="KW-0808">Transferase</keyword>
<evidence type="ECO:0000256" key="4">
    <source>
        <dbReference type="ARBA" id="ARBA00017468"/>
    </source>
</evidence>
<dbReference type="Pfam" id="PF04101">
    <property type="entry name" value="Glyco_tran_28_C"/>
    <property type="match status" value="1"/>
</dbReference>
<dbReference type="GO" id="GO:0006488">
    <property type="term" value="P:dolichol-linked oligosaccharide biosynthetic process"/>
    <property type="evidence" value="ECO:0007669"/>
    <property type="project" value="InterPro"/>
</dbReference>
<sequence length="671" mass="73848">MQQDVSTIVRHPHSQVASAGFAADECFAKCWHAHGGADGGCKAHAALALASALRLAECYVELDQPREAVQVLGDAHKFVEANGGLAAGSATTGHEDFSRDAGGGLRAQEQMEVLTARALYATKRPEDQQEALALIMHLLPDLQAPTLNWDALLLYAKIAHDRERKREALCMALRVLVAKPNDRAVKKTLVTLLKDSNSMERLQCALPPFNPSAGAAYAFIATILKDFGALAKSIECFQMAQLSDPESASYALNHAHALEACCRYAEAYDVLVSFFRSNRTLSVGSGNGDAVNLLAGSFVEALDKFNAFGGNCGNESGLINNSLGSNLPPQWQIEWVSGREGYAKVTMPSSNDGSSASVVNVAPLTHQTLQTKQASSALSDSEQDLLACFFTIVKILFVNGRLSVLPPLIQMLEPLRLGRELHRTTIRNEQAYYACIAQLLSIEDRLQRNPPLLPSEASTNTIYVCGDSHTLATAWRTIHVQHQSTLLRPALVTGLKHWHLRKESTFYPKINFWRVIENIPIRSRVIFLLGEIDCREGILDAVEKCKYEVSSKMNAEILMMLYPYAACFLCHQTIKEGMEHTIRIFMEALTDVVVKYEFETYIHPVVPVLDETPDLVISHVGAGSIMDGLALKKKLVVVVNTALMDNHQTELAEAMADQKYCLQTFFIFTLS</sequence>
<dbReference type="OrthoDB" id="435413at2759"/>
<dbReference type="Gene3D" id="3.40.50.2000">
    <property type="entry name" value="Glycogen Phosphorylase B"/>
    <property type="match status" value="1"/>
</dbReference>
<dbReference type="Gene3D" id="1.25.40.10">
    <property type="entry name" value="Tetratricopeptide repeat domain"/>
    <property type="match status" value="1"/>
</dbReference>
<keyword evidence="7" id="KW-0256">Endoplasmic reticulum</keyword>
<dbReference type="AlphaFoldDB" id="A0A9W6YI11"/>
<reference evidence="9" key="1">
    <citation type="submission" date="2023-04" db="EMBL/GenBank/DDBJ databases">
        <title>Phytophthora fragariaefolia NBRC 109709.</title>
        <authorList>
            <person name="Ichikawa N."/>
            <person name="Sato H."/>
            <person name="Tonouchi N."/>
        </authorList>
    </citation>
    <scope>NUCLEOTIDE SEQUENCE</scope>
    <source>
        <strain evidence="9">NBRC 109709</strain>
    </source>
</reference>
<evidence type="ECO:0000256" key="1">
    <source>
        <dbReference type="ARBA" id="ARBA00004240"/>
    </source>
</evidence>
<evidence type="ECO:0000259" key="8">
    <source>
        <dbReference type="Pfam" id="PF04101"/>
    </source>
</evidence>
<comment type="caution">
    <text evidence="9">The sequence shown here is derived from an EMBL/GenBank/DDBJ whole genome shotgun (WGS) entry which is preliminary data.</text>
</comment>
<comment type="subcellular location">
    <subcellularLocation>
        <location evidence="1">Endoplasmic reticulum</location>
    </subcellularLocation>
</comment>
<accession>A0A9W6YI11</accession>
<dbReference type="InterPro" id="IPR039042">
    <property type="entry name" value="Alg13-like"/>
</dbReference>
<evidence type="ECO:0000256" key="2">
    <source>
        <dbReference type="ARBA" id="ARBA00006962"/>
    </source>
</evidence>
<evidence type="ECO:0000256" key="5">
    <source>
        <dbReference type="ARBA" id="ARBA00022676"/>
    </source>
</evidence>
<protein>
    <recommendedName>
        <fullName evidence="4">UDP-N-acetylglucosamine transferase subunit ALG13</fullName>
        <ecNumber evidence="3">2.4.1.141</ecNumber>
    </recommendedName>
</protein>
<proteinExistence type="inferred from homology"/>
<evidence type="ECO:0000256" key="3">
    <source>
        <dbReference type="ARBA" id="ARBA00012614"/>
    </source>
</evidence>
<keyword evidence="10" id="KW-1185">Reference proteome</keyword>
<evidence type="ECO:0000256" key="6">
    <source>
        <dbReference type="ARBA" id="ARBA00022679"/>
    </source>
</evidence>
<feature type="domain" description="Glycosyl transferase family 28 C-terminal" evidence="8">
    <location>
        <begin position="570"/>
        <end position="658"/>
    </location>
</feature>
<dbReference type="PANTHER" id="PTHR12867:SF6">
    <property type="entry name" value="N-ACETYLGLUCOSAMINYLDIPHOSPHODOLICHOL N-ACETYLGLUCOSAMINYLTRANSFERASE"/>
    <property type="match status" value="1"/>
</dbReference>
<dbReference type="SUPFAM" id="SSF48452">
    <property type="entry name" value="TPR-like"/>
    <property type="match status" value="2"/>
</dbReference>